<keyword evidence="1" id="KW-1133">Transmembrane helix</keyword>
<organism evidence="2 3">
    <name type="scientific">Haemophilus influenzae</name>
    <dbReference type="NCBI Taxonomy" id="727"/>
    <lineage>
        <taxon>Bacteria</taxon>
        <taxon>Pseudomonadati</taxon>
        <taxon>Pseudomonadota</taxon>
        <taxon>Gammaproteobacteria</taxon>
        <taxon>Pasteurellales</taxon>
        <taxon>Pasteurellaceae</taxon>
        <taxon>Haemophilus</taxon>
    </lineage>
</organism>
<accession>A0A2X1PN92</accession>
<evidence type="ECO:0000313" key="3">
    <source>
        <dbReference type="Proteomes" id="UP000249936"/>
    </source>
</evidence>
<evidence type="ECO:0000256" key="1">
    <source>
        <dbReference type="SAM" id="Phobius"/>
    </source>
</evidence>
<dbReference type="EMBL" id="UASK01000005">
    <property type="protein sequence ID" value="SPX41760.1"/>
    <property type="molecule type" value="Genomic_DNA"/>
</dbReference>
<proteinExistence type="predicted"/>
<dbReference type="Gene3D" id="3.60.21.10">
    <property type="match status" value="1"/>
</dbReference>
<feature type="transmembrane region" description="Helical" evidence="1">
    <location>
        <begin position="55"/>
        <end position="74"/>
    </location>
</feature>
<gene>
    <name evidence="2" type="ORF">NCTC11872_01373</name>
</gene>
<sequence>MKNTFVYQAEKPVIKLLQITDPHLFKDESAELLGVNTQASFAQVLKEIQQEIMSLMLFLLQVILCRIVAMKVTLVL</sequence>
<dbReference type="InterPro" id="IPR029052">
    <property type="entry name" value="Metallo-depent_PP-like"/>
</dbReference>
<keyword evidence="1" id="KW-0812">Transmembrane</keyword>
<name>A0A2X1PN92_HAEIF</name>
<reference evidence="2 3" key="1">
    <citation type="submission" date="2018-06" db="EMBL/GenBank/DDBJ databases">
        <authorList>
            <consortium name="Pathogen Informatics"/>
            <person name="Doyle S."/>
        </authorList>
    </citation>
    <scope>NUCLEOTIDE SEQUENCE [LARGE SCALE GENOMIC DNA]</scope>
    <source>
        <strain evidence="2 3">NCTC11872</strain>
    </source>
</reference>
<dbReference type="AlphaFoldDB" id="A0A2X1PN92"/>
<evidence type="ECO:0000313" key="2">
    <source>
        <dbReference type="EMBL" id="SPX41760.1"/>
    </source>
</evidence>
<keyword evidence="1" id="KW-0472">Membrane</keyword>
<protein>
    <submittedName>
        <fullName evidence="2">Cyclic 3',5'-adenosine monophosphate phosphodiesterase</fullName>
    </submittedName>
</protein>
<dbReference type="Proteomes" id="UP000249936">
    <property type="component" value="Unassembled WGS sequence"/>
</dbReference>